<keyword evidence="1" id="KW-0472">Membrane</keyword>
<protein>
    <recommendedName>
        <fullName evidence="4">Prepilin-type N-terminal cleavage/methylation domain-containing protein</fullName>
    </recommendedName>
</protein>
<proteinExistence type="predicted"/>
<dbReference type="InterPro" id="IPR045584">
    <property type="entry name" value="Pilin-like"/>
</dbReference>
<dbReference type="AlphaFoldDB" id="A0A1G1YCI9"/>
<accession>A0A1G1YCI9</accession>
<comment type="caution">
    <text evidence="2">The sequence shown here is derived from an EMBL/GenBank/DDBJ whole genome shotgun (WGS) entry which is preliminary data.</text>
</comment>
<dbReference type="EMBL" id="MHIL01000038">
    <property type="protein sequence ID" value="OGY49971.1"/>
    <property type="molecule type" value="Genomic_DNA"/>
</dbReference>
<evidence type="ECO:0000256" key="1">
    <source>
        <dbReference type="SAM" id="Phobius"/>
    </source>
</evidence>
<dbReference type="STRING" id="1797542.A3J59_00950"/>
<evidence type="ECO:0000313" key="3">
    <source>
        <dbReference type="Proteomes" id="UP000177310"/>
    </source>
</evidence>
<keyword evidence="1" id="KW-1133">Transmembrane helix</keyword>
<dbReference type="Proteomes" id="UP000177310">
    <property type="component" value="Unassembled WGS sequence"/>
</dbReference>
<name>A0A1G1YCI9_9BACT</name>
<feature type="transmembrane region" description="Helical" evidence="1">
    <location>
        <begin position="21"/>
        <end position="42"/>
    </location>
</feature>
<organism evidence="2 3">
    <name type="scientific">Candidatus Buchananbacteria bacterium RIFCSPHIGHO2_02_FULL_56_16</name>
    <dbReference type="NCBI Taxonomy" id="1797542"/>
    <lineage>
        <taxon>Bacteria</taxon>
        <taxon>Candidatus Buchananiibacteriota</taxon>
    </lineage>
</organism>
<evidence type="ECO:0008006" key="4">
    <source>
        <dbReference type="Google" id="ProtNLM"/>
    </source>
</evidence>
<sequence>MKRFVRQQGFTPHLFPKSEGFTLIDMLVAAGIIAIVATFVLANFRQTNRNNLPFALQQVAGGLVEVQTLGFAGRLFSPTDLTYPAGGYGALFQDDSGQAVSRYTVFGDTAPVDGTGPTIANGSRTILSGNKIVGVYFTEAASPPAPFGFGWVAVPGSSASVVFNQGETAAYFAGEREPDPDATHLGLKLENQASGQAGYILVSLQTGLITSGLLP</sequence>
<gene>
    <name evidence="2" type="ORF">A3J59_00950</name>
</gene>
<evidence type="ECO:0000313" key="2">
    <source>
        <dbReference type="EMBL" id="OGY49971.1"/>
    </source>
</evidence>
<reference evidence="2 3" key="1">
    <citation type="journal article" date="2016" name="Nat. Commun.">
        <title>Thousands of microbial genomes shed light on interconnected biogeochemical processes in an aquifer system.</title>
        <authorList>
            <person name="Anantharaman K."/>
            <person name="Brown C.T."/>
            <person name="Hug L.A."/>
            <person name="Sharon I."/>
            <person name="Castelle C.J."/>
            <person name="Probst A.J."/>
            <person name="Thomas B.C."/>
            <person name="Singh A."/>
            <person name="Wilkins M.J."/>
            <person name="Karaoz U."/>
            <person name="Brodie E.L."/>
            <person name="Williams K.H."/>
            <person name="Hubbard S.S."/>
            <person name="Banfield J.F."/>
        </authorList>
    </citation>
    <scope>NUCLEOTIDE SEQUENCE [LARGE SCALE GENOMIC DNA]</scope>
</reference>
<keyword evidence="1" id="KW-0812">Transmembrane</keyword>
<dbReference type="SUPFAM" id="SSF54523">
    <property type="entry name" value="Pili subunits"/>
    <property type="match status" value="1"/>
</dbReference>